<dbReference type="eggNOG" id="KOG2657">
    <property type="taxonomic scope" value="Eukaryota"/>
</dbReference>
<name>A0A0D3K3T4_EMIH1</name>
<comment type="similarity">
    <text evidence="2">Belongs to the nicastrin family.</text>
</comment>
<sequence length="608" mass="62905">MFQAPIALLLSLLLFSTAAAKGRESDQFVKLTRADPCVRLLSADGPSGCATPAGGAIAPLVAVESREALARVLNATEPVSVALSAELFEASVMHSLRQRLGGLLRGVAVLHSDGMPRGWASPEPASEGGGPGPGGTVLNPSGSGLSRDSFDFGVVLLSAGESAALLGAVRAGGSPLLELKYPMFATGDSLSCLAEGSCLPLGGQSVWGALPPRTAAQSPPAKDKPAVMLTASLDAAAFFHEHAAGAEAAVSGTVALLAAVASVARLAGSAEQLEALPRTPAFALFTGEAYGQIGSRRFFGDVETFRCDNRSREEGAAPQSAAPHPLGPPPSCASPYKPDLRPEAASAERCARRRASEGPASRCPSLGTLADYDAERRGGGRYGSRFDTLEGIDASLVCEASAVAAAAWWRLAGGEGSPAPNCSLVEERRELLGCFLTDPRCATATQLEVEPPTSRYTSAFLPLRGELAASGTAKFAAAFLRAALAPLCPAEPRRSLFPGASGTAEEGSPLCEPTVLTHDAVSPSLEYDAEAGIFRLVDEAAVANGTDALWTESNWPRDTHATLWLYRPSPSEPPLLFAFAATSMATTLAVVALSCSRINRKGWLRVSD</sequence>
<dbReference type="PANTHER" id="PTHR21092:SF0">
    <property type="entry name" value="NICASTRIN"/>
    <property type="match status" value="1"/>
</dbReference>
<feature type="signal peptide" evidence="12">
    <location>
        <begin position="1"/>
        <end position="20"/>
    </location>
</feature>
<dbReference type="STRING" id="2903.R1FAY5"/>
<keyword evidence="15" id="KW-1185">Reference proteome</keyword>
<dbReference type="Gene3D" id="3.40.630.10">
    <property type="entry name" value="Zn peptidases"/>
    <property type="match status" value="1"/>
</dbReference>
<dbReference type="GeneID" id="17275693"/>
<keyword evidence="6" id="KW-0914">Notch signaling pathway</keyword>
<feature type="region of interest" description="Disordered" evidence="10">
    <location>
        <begin position="310"/>
        <end position="340"/>
    </location>
</feature>
<evidence type="ECO:0000256" key="2">
    <source>
        <dbReference type="ARBA" id="ARBA00007717"/>
    </source>
</evidence>
<evidence type="ECO:0000256" key="5">
    <source>
        <dbReference type="ARBA" id="ARBA00022729"/>
    </source>
</evidence>
<protein>
    <recommendedName>
        <fullName evidence="3">Nicastrin</fullName>
    </recommendedName>
</protein>
<dbReference type="Pfam" id="PF05450">
    <property type="entry name" value="Nicastrin"/>
    <property type="match status" value="1"/>
</dbReference>
<feature type="domain" description="Nicastrin small lobe" evidence="13">
    <location>
        <begin position="36"/>
        <end position="161"/>
    </location>
</feature>
<evidence type="ECO:0000256" key="3">
    <source>
        <dbReference type="ARBA" id="ARBA00015303"/>
    </source>
</evidence>
<dbReference type="Pfam" id="PF18266">
    <property type="entry name" value="Ncstrn_small"/>
    <property type="match status" value="1"/>
</dbReference>
<keyword evidence="8 11" id="KW-0472">Membrane</keyword>
<evidence type="ECO:0000313" key="14">
    <source>
        <dbReference type="EnsemblProtists" id="EOD30419"/>
    </source>
</evidence>
<reference evidence="15" key="1">
    <citation type="journal article" date="2013" name="Nature">
        <title>Pan genome of the phytoplankton Emiliania underpins its global distribution.</title>
        <authorList>
            <person name="Read B.A."/>
            <person name="Kegel J."/>
            <person name="Klute M.J."/>
            <person name="Kuo A."/>
            <person name="Lefebvre S.C."/>
            <person name="Maumus F."/>
            <person name="Mayer C."/>
            <person name="Miller J."/>
            <person name="Monier A."/>
            <person name="Salamov A."/>
            <person name="Young J."/>
            <person name="Aguilar M."/>
            <person name="Claverie J.M."/>
            <person name="Frickenhaus S."/>
            <person name="Gonzalez K."/>
            <person name="Herman E.K."/>
            <person name="Lin Y.C."/>
            <person name="Napier J."/>
            <person name="Ogata H."/>
            <person name="Sarno A.F."/>
            <person name="Shmutz J."/>
            <person name="Schroeder D."/>
            <person name="de Vargas C."/>
            <person name="Verret F."/>
            <person name="von Dassow P."/>
            <person name="Valentin K."/>
            <person name="Van de Peer Y."/>
            <person name="Wheeler G."/>
            <person name="Dacks J.B."/>
            <person name="Delwiche C.F."/>
            <person name="Dyhrman S.T."/>
            <person name="Glockner G."/>
            <person name="John U."/>
            <person name="Richards T."/>
            <person name="Worden A.Z."/>
            <person name="Zhang X."/>
            <person name="Grigoriev I.V."/>
            <person name="Allen A.E."/>
            <person name="Bidle K."/>
            <person name="Borodovsky M."/>
            <person name="Bowler C."/>
            <person name="Brownlee C."/>
            <person name="Cock J.M."/>
            <person name="Elias M."/>
            <person name="Gladyshev V.N."/>
            <person name="Groth M."/>
            <person name="Guda C."/>
            <person name="Hadaegh A."/>
            <person name="Iglesias-Rodriguez M.D."/>
            <person name="Jenkins J."/>
            <person name="Jones B.M."/>
            <person name="Lawson T."/>
            <person name="Leese F."/>
            <person name="Lindquist E."/>
            <person name="Lobanov A."/>
            <person name="Lomsadze A."/>
            <person name="Malik S.B."/>
            <person name="Marsh M.E."/>
            <person name="Mackinder L."/>
            <person name="Mock T."/>
            <person name="Mueller-Roeber B."/>
            <person name="Pagarete A."/>
            <person name="Parker M."/>
            <person name="Probert I."/>
            <person name="Quesneville H."/>
            <person name="Raines C."/>
            <person name="Rensing S.A."/>
            <person name="Riano-Pachon D.M."/>
            <person name="Richier S."/>
            <person name="Rokitta S."/>
            <person name="Shiraiwa Y."/>
            <person name="Soanes D.M."/>
            <person name="van der Giezen M."/>
            <person name="Wahlund T.M."/>
            <person name="Williams B."/>
            <person name="Wilson W."/>
            <person name="Wolfe G."/>
            <person name="Wurch L.L."/>
        </authorList>
    </citation>
    <scope>NUCLEOTIDE SEQUENCE</scope>
</reference>
<accession>A0A0D3K3T4</accession>
<evidence type="ECO:0000313" key="15">
    <source>
        <dbReference type="Proteomes" id="UP000013827"/>
    </source>
</evidence>
<feature type="region of interest" description="Disordered" evidence="10">
    <location>
        <begin position="115"/>
        <end position="141"/>
    </location>
</feature>
<feature type="chain" id="PRO_5044216255" description="Nicastrin" evidence="12">
    <location>
        <begin position="21"/>
        <end position="608"/>
    </location>
</feature>
<evidence type="ECO:0000256" key="10">
    <source>
        <dbReference type="SAM" id="MobiDB-lite"/>
    </source>
</evidence>
<keyword evidence="9" id="KW-0325">Glycoprotein</keyword>
<keyword evidence="7 11" id="KW-1133">Transmembrane helix</keyword>
<keyword evidence="4 11" id="KW-0812">Transmembrane</keyword>
<comment type="subcellular location">
    <subcellularLocation>
        <location evidence="1">Membrane</location>
        <topology evidence="1">Single-pass type I membrane protein</topology>
    </subcellularLocation>
</comment>
<evidence type="ECO:0000256" key="9">
    <source>
        <dbReference type="ARBA" id="ARBA00023180"/>
    </source>
</evidence>
<dbReference type="AlphaFoldDB" id="A0A0D3K3T4"/>
<dbReference type="GO" id="GO:0016485">
    <property type="term" value="P:protein processing"/>
    <property type="evidence" value="ECO:0007669"/>
    <property type="project" value="InterPro"/>
</dbReference>
<dbReference type="RefSeq" id="XP_005782848.1">
    <property type="nucleotide sequence ID" value="XM_005782791.1"/>
</dbReference>
<evidence type="ECO:0000256" key="11">
    <source>
        <dbReference type="SAM" id="Phobius"/>
    </source>
</evidence>
<evidence type="ECO:0000256" key="8">
    <source>
        <dbReference type="ARBA" id="ARBA00023136"/>
    </source>
</evidence>
<dbReference type="PANTHER" id="PTHR21092">
    <property type="entry name" value="NICASTRIN"/>
    <property type="match status" value="1"/>
</dbReference>
<evidence type="ECO:0000256" key="1">
    <source>
        <dbReference type="ARBA" id="ARBA00004479"/>
    </source>
</evidence>
<evidence type="ECO:0000256" key="4">
    <source>
        <dbReference type="ARBA" id="ARBA00022692"/>
    </source>
</evidence>
<evidence type="ECO:0000256" key="6">
    <source>
        <dbReference type="ARBA" id="ARBA00022976"/>
    </source>
</evidence>
<organism evidence="14 15">
    <name type="scientific">Emiliania huxleyi (strain CCMP1516)</name>
    <dbReference type="NCBI Taxonomy" id="280463"/>
    <lineage>
        <taxon>Eukaryota</taxon>
        <taxon>Haptista</taxon>
        <taxon>Haptophyta</taxon>
        <taxon>Prymnesiophyceae</taxon>
        <taxon>Isochrysidales</taxon>
        <taxon>Noelaerhabdaceae</taxon>
        <taxon>Emiliania</taxon>
    </lineage>
</organism>
<dbReference type="HOGENOM" id="CLU_029323_0_0_1"/>
<dbReference type="InterPro" id="IPR041084">
    <property type="entry name" value="Ncstrn_small"/>
</dbReference>
<evidence type="ECO:0000256" key="12">
    <source>
        <dbReference type="SAM" id="SignalP"/>
    </source>
</evidence>
<evidence type="ECO:0000259" key="13">
    <source>
        <dbReference type="Pfam" id="PF18266"/>
    </source>
</evidence>
<proteinExistence type="inferred from homology"/>
<feature type="transmembrane region" description="Helical" evidence="11">
    <location>
        <begin position="575"/>
        <end position="595"/>
    </location>
</feature>
<keyword evidence="5 12" id="KW-0732">Signal</keyword>
<evidence type="ECO:0000256" key="7">
    <source>
        <dbReference type="ARBA" id="ARBA00022989"/>
    </source>
</evidence>
<dbReference type="GO" id="GO:0005886">
    <property type="term" value="C:plasma membrane"/>
    <property type="evidence" value="ECO:0007669"/>
    <property type="project" value="UniProtKB-ARBA"/>
</dbReference>
<dbReference type="SUPFAM" id="SSF53187">
    <property type="entry name" value="Zn-dependent exopeptidases"/>
    <property type="match status" value="1"/>
</dbReference>
<dbReference type="EnsemblProtists" id="EOD30419">
    <property type="protein sequence ID" value="EOD30419"/>
    <property type="gene ID" value="EMIHUDRAFT_232943"/>
</dbReference>
<dbReference type="InterPro" id="IPR008710">
    <property type="entry name" value="Nicastrin"/>
</dbReference>
<dbReference type="KEGG" id="ehx:EMIHUDRAFT_232943"/>
<dbReference type="PaxDb" id="2903-EOD30419"/>
<dbReference type="Proteomes" id="UP000013827">
    <property type="component" value="Unassembled WGS sequence"/>
</dbReference>
<dbReference type="GO" id="GO:0007219">
    <property type="term" value="P:Notch signaling pathway"/>
    <property type="evidence" value="ECO:0007669"/>
    <property type="project" value="UniProtKB-KW"/>
</dbReference>
<reference evidence="14" key="2">
    <citation type="submission" date="2024-10" db="UniProtKB">
        <authorList>
            <consortium name="EnsemblProtists"/>
        </authorList>
    </citation>
    <scope>IDENTIFICATION</scope>
</reference>